<dbReference type="PRINTS" id="PR00081">
    <property type="entry name" value="GDHRDH"/>
</dbReference>
<dbReference type="CDD" id="cd05327">
    <property type="entry name" value="retinol-DH_like_SDR_c_like"/>
    <property type="match status" value="1"/>
</dbReference>
<dbReference type="PANTHER" id="PTHR43157">
    <property type="entry name" value="PHOSPHATIDYLINOSITOL-GLYCAN BIOSYNTHESIS CLASS F PROTEIN-RELATED"/>
    <property type="match status" value="1"/>
</dbReference>
<accession>A0A420WJ60</accession>
<name>A0A420WJ60_9PROT</name>
<keyword evidence="1" id="KW-0560">Oxidoreductase</keyword>
<keyword evidence="3" id="KW-1185">Reference proteome</keyword>
<evidence type="ECO:0000313" key="3">
    <source>
        <dbReference type="Proteomes" id="UP000282211"/>
    </source>
</evidence>
<proteinExistence type="predicted"/>
<sequence length="321" mass="35130">MTKNSFGPQGWTPARIGSLSGKTYLITGTTSGAGYEATKILLSKGANVVMLNRNPKKSDHAVQILKQEFGPDTAVSSITLDLASLDSVRVAAEQILMQVAHIDALICNAAIAQVPKQTFTVDGFESQLGVNHYGHFLLCGLLFERIEASSGRIVIVGSNGYKMGLKRIKFEDLNYNDNYTAWASYAQSKLAQMVFGYELQRRIKAANKTTQVYVCHPGASRTSLIDKNGGTVTKLLWKVLSIFAQSAEKGSWPEVMCATEQSLKPATYYGPTRFEMVGPVGECPLEDFALDKTIATKLWAISEKKTSLDWSPTLVTDGRRD</sequence>
<dbReference type="GO" id="GO:0016491">
    <property type="term" value="F:oxidoreductase activity"/>
    <property type="evidence" value="ECO:0007669"/>
    <property type="project" value="UniProtKB-KW"/>
</dbReference>
<dbReference type="InParanoid" id="A0A420WJ60"/>
<gene>
    <name evidence="2" type="ORF">DES40_0358</name>
</gene>
<dbReference type="Pfam" id="PF00106">
    <property type="entry name" value="adh_short"/>
    <property type="match status" value="1"/>
</dbReference>
<dbReference type="InterPro" id="IPR036291">
    <property type="entry name" value="NAD(P)-bd_dom_sf"/>
</dbReference>
<dbReference type="AlphaFoldDB" id="A0A420WJ60"/>
<comment type="caution">
    <text evidence="2">The sequence shown here is derived from an EMBL/GenBank/DDBJ whole genome shotgun (WGS) entry which is preliminary data.</text>
</comment>
<evidence type="ECO:0000313" key="2">
    <source>
        <dbReference type="EMBL" id="RKQ71050.1"/>
    </source>
</evidence>
<dbReference type="PANTHER" id="PTHR43157:SF31">
    <property type="entry name" value="PHOSPHATIDYLINOSITOL-GLYCAN BIOSYNTHESIS CLASS F PROTEIN"/>
    <property type="match status" value="1"/>
</dbReference>
<organism evidence="2 3">
    <name type="scientific">Litorimonas taeanensis</name>
    <dbReference type="NCBI Taxonomy" id="568099"/>
    <lineage>
        <taxon>Bacteria</taxon>
        <taxon>Pseudomonadati</taxon>
        <taxon>Pseudomonadota</taxon>
        <taxon>Alphaproteobacteria</taxon>
        <taxon>Maricaulales</taxon>
        <taxon>Robiginitomaculaceae</taxon>
    </lineage>
</organism>
<dbReference type="SUPFAM" id="SSF51735">
    <property type="entry name" value="NAD(P)-binding Rossmann-fold domains"/>
    <property type="match status" value="1"/>
</dbReference>
<protein>
    <submittedName>
        <fullName evidence="2">NAD(P)-dependent dehydrogenase (Short-subunit alcohol dehydrogenase family)</fullName>
    </submittedName>
</protein>
<reference evidence="2 3" key="1">
    <citation type="submission" date="2018-10" db="EMBL/GenBank/DDBJ databases">
        <title>Genomic Encyclopedia of Type Strains, Phase IV (KMG-IV): sequencing the most valuable type-strain genomes for metagenomic binning, comparative biology and taxonomic classification.</title>
        <authorList>
            <person name="Goeker M."/>
        </authorList>
    </citation>
    <scope>NUCLEOTIDE SEQUENCE [LARGE SCALE GENOMIC DNA]</scope>
    <source>
        <strain evidence="2 3">DSM 22008</strain>
    </source>
</reference>
<dbReference type="OrthoDB" id="9785826at2"/>
<evidence type="ECO:0000256" key="1">
    <source>
        <dbReference type="ARBA" id="ARBA00023002"/>
    </source>
</evidence>
<dbReference type="EMBL" id="RBII01000001">
    <property type="protein sequence ID" value="RKQ71050.1"/>
    <property type="molecule type" value="Genomic_DNA"/>
</dbReference>
<dbReference type="Proteomes" id="UP000282211">
    <property type="component" value="Unassembled WGS sequence"/>
</dbReference>
<dbReference type="Gene3D" id="3.40.50.720">
    <property type="entry name" value="NAD(P)-binding Rossmann-like Domain"/>
    <property type="match status" value="1"/>
</dbReference>
<dbReference type="RefSeq" id="WP_121098861.1">
    <property type="nucleotide sequence ID" value="NZ_RBII01000001.1"/>
</dbReference>
<dbReference type="InterPro" id="IPR002347">
    <property type="entry name" value="SDR_fam"/>
</dbReference>